<accession>A0A0V0GVY0</accession>
<dbReference type="PANTHER" id="PTHR31707">
    <property type="entry name" value="PECTINESTERASE"/>
    <property type="match status" value="1"/>
</dbReference>
<keyword evidence="3" id="KW-0063">Aspartyl esterase</keyword>
<dbReference type="InterPro" id="IPR011050">
    <property type="entry name" value="Pectin_lyase_fold/virulence"/>
</dbReference>
<dbReference type="GO" id="GO:0042545">
    <property type="term" value="P:cell wall modification"/>
    <property type="evidence" value="ECO:0007669"/>
    <property type="project" value="InterPro"/>
</dbReference>
<organism evidence="7">
    <name type="scientific">Solanum chacoense</name>
    <name type="common">Chaco potato</name>
    <dbReference type="NCBI Taxonomy" id="4108"/>
    <lineage>
        <taxon>Eukaryota</taxon>
        <taxon>Viridiplantae</taxon>
        <taxon>Streptophyta</taxon>
        <taxon>Embryophyta</taxon>
        <taxon>Tracheophyta</taxon>
        <taxon>Spermatophyta</taxon>
        <taxon>Magnoliopsida</taxon>
        <taxon>eudicotyledons</taxon>
        <taxon>Gunneridae</taxon>
        <taxon>Pentapetalae</taxon>
        <taxon>asterids</taxon>
        <taxon>lamiids</taxon>
        <taxon>Solanales</taxon>
        <taxon>Solanaceae</taxon>
        <taxon>Solanoideae</taxon>
        <taxon>Solaneae</taxon>
        <taxon>Solanum</taxon>
    </lineage>
</organism>
<name>A0A0V0GVY0_SOLCH</name>
<evidence type="ECO:0000256" key="3">
    <source>
        <dbReference type="ARBA" id="ARBA00023085"/>
    </source>
</evidence>
<evidence type="ECO:0000313" key="7">
    <source>
        <dbReference type="EMBL" id="JAP12351.1"/>
    </source>
</evidence>
<keyword evidence="2" id="KW-0378">Hydrolase</keyword>
<evidence type="ECO:0000256" key="5">
    <source>
        <dbReference type="ARBA" id="ARBA00047928"/>
    </source>
</evidence>
<comment type="catalytic activity">
    <reaction evidence="5">
        <text>[(1-&gt;4)-alpha-D-galacturonosyl methyl ester](n) + n H2O = [(1-&gt;4)-alpha-D-galacturonosyl](n) + n methanol + n H(+)</text>
        <dbReference type="Rhea" id="RHEA:22380"/>
        <dbReference type="Rhea" id="RHEA-COMP:14570"/>
        <dbReference type="Rhea" id="RHEA-COMP:14573"/>
        <dbReference type="ChEBI" id="CHEBI:15377"/>
        <dbReference type="ChEBI" id="CHEBI:15378"/>
        <dbReference type="ChEBI" id="CHEBI:17790"/>
        <dbReference type="ChEBI" id="CHEBI:140522"/>
        <dbReference type="ChEBI" id="CHEBI:140523"/>
        <dbReference type="EC" id="3.1.1.11"/>
    </reaction>
</comment>
<dbReference type="GO" id="GO:0030599">
    <property type="term" value="F:pectinesterase activity"/>
    <property type="evidence" value="ECO:0007669"/>
    <property type="project" value="UniProtKB-EC"/>
</dbReference>
<evidence type="ECO:0000256" key="1">
    <source>
        <dbReference type="ARBA" id="ARBA00005184"/>
    </source>
</evidence>
<feature type="domain" description="Pectinesterase catalytic" evidence="6">
    <location>
        <begin position="94"/>
        <end position="139"/>
    </location>
</feature>
<evidence type="ECO:0000259" key="6">
    <source>
        <dbReference type="Pfam" id="PF01095"/>
    </source>
</evidence>
<dbReference type="InterPro" id="IPR012334">
    <property type="entry name" value="Pectin_lyas_fold"/>
</dbReference>
<dbReference type="EMBL" id="GEDG01029749">
    <property type="protein sequence ID" value="JAP12351.1"/>
    <property type="molecule type" value="Transcribed_RNA"/>
</dbReference>
<evidence type="ECO:0000256" key="2">
    <source>
        <dbReference type="ARBA" id="ARBA00022801"/>
    </source>
</evidence>
<dbReference type="SUPFAM" id="SSF51126">
    <property type="entry name" value="Pectin lyase-like"/>
    <property type="match status" value="1"/>
</dbReference>
<dbReference type="Pfam" id="PF01095">
    <property type="entry name" value="Pectinesterase"/>
    <property type="match status" value="1"/>
</dbReference>
<comment type="pathway">
    <text evidence="1">Glycan metabolism; pectin degradation; 2-dehydro-3-deoxy-D-gluconate from pectin: step 1/5.</text>
</comment>
<keyword evidence="4" id="KW-0961">Cell wall biogenesis/degradation</keyword>
<dbReference type="Gene3D" id="2.160.20.10">
    <property type="entry name" value="Single-stranded right-handed beta-helix, Pectin lyase-like"/>
    <property type="match status" value="1"/>
</dbReference>
<dbReference type="GO" id="GO:0045490">
    <property type="term" value="P:pectin catabolic process"/>
    <property type="evidence" value="ECO:0007669"/>
    <property type="project" value="UniProtKB-UniPathway"/>
</dbReference>
<evidence type="ECO:0000256" key="4">
    <source>
        <dbReference type="ARBA" id="ARBA00023316"/>
    </source>
</evidence>
<sequence>MSAAMVYQYDCWSALKYVNETYQVNETMAFLNSLIGYSSNALGMMVNYDNLGKETGSWSPPKTERDGFWELGAAGQEFNGGVPRGLKPDVTVCKAAAGGCDYETVQQAVNSAPENGVARRFVIWIKAGLYEEIVRVPMRRN</sequence>
<dbReference type="InterPro" id="IPR000070">
    <property type="entry name" value="Pectinesterase_cat"/>
</dbReference>
<proteinExistence type="predicted"/>
<dbReference type="AlphaFoldDB" id="A0A0V0GVY0"/>
<reference evidence="7" key="1">
    <citation type="submission" date="2015-12" db="EMBL/GenBank/DDBJ databases">
        <title>Gene expression during late stages of embryo sac development: a critical building block for successful pollen-pistil interactions.</title>
        <authorList>
            <person name="Liu Y."/>
            <person name="Joly V."/>
            <person name="Sabar M."/>
            <person name="Matton D.P."/>
        </authorList>
    </citation>
    <scope>NUCLEOTIDE SEQUENCE</scope>
</reference>
<dbReference type="UniPathway" id="UPA00545">
    <property type="reaction ID" value="UER00823"/>
</dbReference>
<protein>
    <submittedName>
        <fullName evidence="7">Putative ovule protein</fullName>
    </submittedName>
</protein>